<dbReference type="PANTHER" id="PTHR35368">
    <property type="entry name" value="HYDROPEROXIDE REDUCTASE"/>
    <property type="match status" value="1"/>
</dbReference>
<protein>
    <recommendedName>
        <fullName evidence="4">Osmotically inducible protein OsmC</fullName>
    </recommendedName>
</protein>
<dbReference type="Gene3D" id="3.30.300.20">
    <property type="match status" value="1"/>
</dbReference>
<dbReference type="eggNOG" id="COG1765">
    <property type="taxonomic scope" value="Bacteria"/>
</dbReference>
<gene>
    <name evidence="2" type="ORF">N803_11555</name>
</gene>
<dbReference type="Proteomes" id="UP000030011">
    <property type="component" value="Unassembled WGS sequence"/>
</dbReference>
<sequence length="202" mass="21277">MSQQRKKSKGAADANTPSVGARVGETVRMDAPIDAAGLRALQAPLKELYREDPHEAHTPISARADWRDHGITTNVDVWSGRTRAGLHPATGGDGDDACSGDMLLEALIACAGVTMRSVATAMGLSITRADLRADGEFDARGTLGIDREVPVGVTGLSITATLETDASDADLERLARSTERYCVVGQSLATPPTVTIRRANPN</sequence>
<dbReference type="AlphaFoldDB" id="A0A0A0JQ06"/>
<dbReference type="EMBL" id="AVPK01000004">
    <property type="protein sequence ID" value="KGN37686.1"/>
    <property type="molecule type" value="Genomic_DNA"/>
</dbReference>
<reference evidence="2 3" key="1">
    <citation type="submission" date="2013-08" db="EMBL/GenBank/DDBJ databases">
        <title>The genome sequence of Knoellia subterranea.</title>
        <authorList>
            <person name="Zhu W."/>
            <person name="Wang G."/>
        </authorList>
    </citation>
    <scope>NUCLEOTIDE SEQUENCE [LARGE SCALE GENOMIC DNA]</scope>
    <source>
        <strain evidence="2 3">KCTC 19937</strain>
    </source>
</reference>
<dbReference type="InterPro" id="IPR003718">
    <property type="entry name" value="OsmC/Ohr_fam"/>
</dbReference>
<dbReference type="SUPFAM" id="SSF82784">
    <property type="entry name" value="OsmC-like"/>
    <property type="match status" value="1"/>
</dbReference>
<keyword evidence="3" id="KW-1185">Reference proteome</keyword>
<dbReference type="InterPro" id="IPR015946">
    <property type="entry name" value="KH_dom-like_a/b"/>
</dbReference>
<dbReference type="STRING" id="1385521.N803_11555"/>
<comment type="caution">
    <text evidence="2">The sequence shown here is derived from an EMBL/GenBank/DDBJ whole genome shotgun (WGS) entry which is preliminary data.</text>
</comment>
<dbReference type="PANTHER" id="PTHR35368:SF1">
    <property type="entry name" value="HYDROPEROXIDE REDUCTASE"/>
    <property type="match status" value="1"/>
</dbReference>
<organism evidence="2 3">
    <name type="scientific">Knoellia subterranea KCTC 19937</name>
    <dbReference type="NCBI Taxonomy" id="1385521"/>
    <lineage>
        <taxon>Bacteria</taxon>
        <taxon>Bacillati</taxon>
        <taxon>Actinomycetota</taxon>
        <taxon>Actinomycetes</taxon>
        <taxon>Micrococcales</taxon>
        <taxon>Intrasporangiaceae</taxon>
        <taxon>Knoellia</taxon>
    </lineage>
</organism>
<dbReference type="Pfam" id="PF02566">
    <property type="entry name" value="OsmC"/>
    <property type="match status" value="1"/>
</dbReference>
<accession>A0A0A0JQ06</accession>
<evidence type="ECO:0008006" key="4">
    <source>
        <dbReference type="Google" id="ProtNLM"/>
    </source>
</evidence>
<feature type="region of interest" description="Disordered" evidence="1">
    <location>
        <begin position="1"/>
        <end position="22"/>
    </location>
</feature>
<proteinExistence type="predicted"/>
<name>A0A0A0JQ06_9MICO</name>
<evidence type="ECO:0000256" key="1">
    <source>
        <dbReference type="SAM" id="MobiDB-lite"/>
    </source>
</evidence>
<evidence type="ECO:0000313" key="3">
    <source>
        <dbReference type="Proteomes" id="UP000030011"/>
    </source>
</evidence>
<evidence type="ECO:0000313" key="2">
    <source>
        <dbReference type="EMBL" id="KGN37686.1"/>
    </source>
</evidence>
<dbReference type="InterPro" id="IPR052924">
    <property type="entry name" value="OsmC/Ohr_hydroprdx_reductase"/>
</dbReference>
<dbReference type="InterPro" id="IPR036102">
    <property type="entry name" value="OsmC/Ohrsf"/>
</dbReference>